<dbReference type="RefSeq" id="WP_061081857.1">
    <property type="nucleotide sequence ID" value="NZ_JAAXPG010000028.1"/>
</dbReference>
<name>A0A7X6MJY4_9ACTN</name>
<sequence length="167" mass="17883">MRATDAPDGSVTLCMSQAEATVLHELIAFAEFAYDLTSIESERPVEQKVLSDIQHALAPLMLPGLDAHGYDAVMNRARAAIDLSSFRAPYPPGTEEDGAMDKRAVARELADVIADEIEAQLGVRRPVGEMPALIADAVLDAFRVKRVDQADRLSVDPGLVQGPDGTG</sequence>
<proteinExistence type="predicted"/>
<organism evidence="1 2">
    <name type="scientific">Nocardiopsis alborubida</name>
    <dbReference type="NCBI Taxonomy" id="146802"/>
    <lineage>
        <taxon>Bacteria</taxon>
        <taxon>Bacillati</taxon>
        <taxon>Actinomycetota</taxon>
        <taxon>Actinomycetes</taxon>
        <taxon>Streptosporangiales</taxon>
        <taxon>Nocardiopsidaceae</taxon>
        <taxon>Nocardiopsis</taxon>
    </lineage>
</organism>
<comment type="caution">
    <text evidence="1">The sequence shown here is derived from an EMBL/GenBank/DDBJ whole genome shotgun (WGS) entry which is preliminary data.</text>
</comment>
<dbReference type="Proteomes" id="UP000553209">
    <property type="component" value="Unassembled WGS sequence"/>
</dbReference>
<keyword evidence="2" id="KW-1185">Reference proteome</keyword>
<protein>
    <submittedName>
        <fullName evidence="1">Uncharacterized protein</fullName>
    </submittedName>
</protein>
<accession>A0A7X6MJY4</accession>
<reference evidence="1 2" key="1">
    <citation type="submission" date="2020-04" db="EMBL/GenBank/DDBJ databases">
        <title>MicrobeNet Type strains.</title>
        <authorList>
            <person name="Nicholson A.C."/>
        </authorList>
    </citation>
    <scope>NUCLEOTIDE SEQUENCE [LARGE SCALE GENOMIC DNA]</scope>
    <source>
        <strain evidence="1 2">ATCC 23612</strain>
    </source>
</reference>
<dbReference type="EMBL" id="JAAXPG010000028">
    <property type="protein sequence ID" value="NKZ00861.1"/>
    <property type="molecule type" value="Genomic_DNA"/>
</dbReference>
<evidence type="ECO:0000313" key="1">
    <source>
        <dbReference type="EMBL" id="NKZ00861.1"/>
    </source>
</evidence>
<gene>
    <name evidence="1" type="ORF">HGB44_24780</name>
</gene>
<evidence type="ECO:0000313" key="2">
    <source>
        <dbReference type="Proteomes" id="UP000553209"/>
    </source>
</evidence>
<dbReference type="AlphaFoldDB" id="A0A7X6MJY4"/>